<accession>A0ABW3CDP4</accession>
<protein>
    <submittedName>
        <fullName evidence="2">Uncharacterized protein</fullName>
    </submittedName>
</protein>
<evidence type="ECO:0000256" key="1">
    <source>
        <dbReference type="SAM" id="MobiDB-lite"/>
    </source>
</evidence>
<dbReference type="EMBL" id="JBHTIR010000683">
    <property type="protein sequence ID" value="MFD0851672.1"/>
    <property type="molecule type" value="Genomic_DNA"/>
</dbReference>
<proteinExistence type="predicted"/>
<feature type="region of interest" description="Disordered" evidence="1">
    <location>
        <begin position="75"/>
        <end position="104"/>
    </location>
</feature>
<keyword evidence="3" id="KW-1185">Reference proteome</keyword>
<reference evidence="3" key="1">
    <citation type="journal article" date="2019" name="Int. J. Syst. Evol. Microbiol.">
        <title>The Global Catalogue of Microorganisms (GCM) 10K type strain sequencing project: providing services to taxonomists for standard genome sequencing and annotation.</title>
        <authorList>
            <consortium name="The Broad Institute Genomics Platform"/>
            <consortium name="The Broad Institute Genome Sequencing Center for Infectious Disease"/>
            <person name="Wu L."/>
            <person name="Ma J."/>
        </authorList>
    </citation>
    <scope>NUCLEOTIDE SEQUENCE [LARGE SCALE GENOMIC DNA]</scope>
    <source>
        <strain evidence="3">JCM 31696</strain>
    </source>
</reference>
<evidence type="ECO:0000313" key="2">
    <source>
        <dbReference type="EMBL" id="MFD0851672.1"/>
    </source>
</evidence>
<organism evidence="2 3">
    <name type="scientific">Actinomadura adrarensis</name>
    <dbReference type="NCBI Taxonomy" id="1819600"/>
    <lineage>
        <taxon>Bacteria</taxon>
        <taxon>Bacillati</taxon>
        <taxon>Actinomycetota</taxon>
        <taxon>Actinomycetes</taxon>
        <taxon>Streptosporangiales</taxon>
        <taxon>Thermomonosporaceae</taxon>
        <taxon>Actinomadura</taxon>
    </lineage>
</organism>
<dbReference type="Proteomes" id="UP001597083">
    <property type="component" value="Unassembled WGS sequence"/>
</dbReference>
<name>A0ABW3CDP4_9ACTN</name>
<feature type="non-terminal residue" evidence="2">
    <location>
        <position position="1"/>
    </location>
</feature>
<gene>
    <name evidence="2" type="ORF">ACFQ07_05550</name>
</gene>
<sequence>APAPTVPAVTAAAAVESERNVLLLAVAGDAVAGRVSDAREACGLSAAGDSLTVTLLIMRGIRALSRVRGASDTRFGVSSFGESGRPSPISAGTDCASSDRLSRG</sequence>
<comment type="caution">
    <text evidence="2">The sequence shown here is derived from an EMBL/GenBank/DDBJ whole genome shotgun (WGS) entry which is preliminary data.</text>
</comment>
<evidence type="ECO:0000313" key="3">
    <source>
        <dbReference type="Proteomes" id="UP001597083"/>
    </source>
</evidence>